<reference evidence="1" key="1">
    <citation type="submission" date="2022-12" db="EMBL/GenBank/DDBJ databases">
        <authorList>
            <person name="Petersen C."/>
        </authorList>
    </citation>
    <scope>NUCLEOTIDE SEQUENCE</scope>
    <source>
        <strain evidence="1">IBT 30728</strain>
    </source>
</reference>
<reference evidence="1" key="2">
    <citation type="journal article" date="2023" name="IMA Fungus">
        <title>Comparative genomic study of the Penicillium genus elucidates a diverse pangenome and 15 lateral gene transfer events.</title>
        <authorList>
            <person name="Petersen C."/>
            <person name="Sorensen T."/>
            <person name="Nielsen M.R."/>
            <person name="Sondergaard T.E."/>
            <person name="Sorensen J.L."/>
            <person name="Fitzpatrick D.A."/>
            <person name="Frisvad J.C."/>
            <person name="Nielsen K.L."/>
        </authorList>
    </citation>
    <scope>NUCLEOTIDE SEQUENCE</scope>
    <source>
        <strain evidence="1">IBT 30728</strain>
    </source>
</reference>
<protein>
    <submittedName>
        <fullName evidence="1">Uncharacterized protein</fullName>
    </submittedName>
</protein>
<dbReference type="Proteomes" id="UP001148312">
    <property type="component" value="Unassembled WGS sequence"/>
</dbReference>
<evidence type="ECO:0000313" key="1">
    <source>
        <dbReference type="EMBL" id="KAJ5495666.1"/>
    </source>
</evidence>
<keyword evidence="2" id="KW-1185">Reference proteome</keyword>
<name>A0A9W9XMB8_9EURO</name>
<accession>A0A9W9XMB8</accession>
<dbReference type="AlphaFoldDB" id="A0A9W9XMB8"/>
<proteinExistence type="predicted"/>
<gene>
    <name evidence="1" type="ORF">N7539_000782</name>
</gene>
<organism evidence="1 2">
    <name type="scientific">Penicillium diatomitis</name>
    <dbReference type="NCBI Taxonomy" id="2819901"/>
    <lineage>
        <taxon>Eukaryota</taxon>
        <taxon>Fungi</taxon>
        <taxon>Dikarya</taxon>
        <taxon>Ascomycota</taxon>
        <taxon>Pezizomycotina</taxon>
        <taxon>Eurotiomycetes</taxon>
        <taxon>Eurotiomycetidae</taxon>
        <taxon>Eurotiales</taxon>
        <taxon>Aspergillaceae</taxon>
        <taxon>Penicillium</taxon>
    </lineage>
</organism>
<dbReference type="GeneID" id="81620635"/>
<comment type="caution">
    <text evidence="1">The sequence shown here is derived from an EMBL/GenBank/DDBJ whole genome shotgun (WGS) entry which is preliminary data.</text>
</comment>
<dbReference type="EMBL" id="JAPWDQ010000001">
    <property type="protein sequence ID" value="KAJ5495666.1"/>
    <property type="molecule type" value="Genomic_DNA"/>
</dbReference>
<dbReference type="RefSeq" id="XP_056794679.1">
    <property type="nucleotide sequence ID" value="XM_056930386.1"/>
</dbReference>
<sequence>MMSTAIQTPRDLLSSYTVSQMSKDERRWSRCHPTHILNFIQMPSMYSTKWIFTQASARPYTVTADLDLQETDLRSHEYVYDADLCRV</sequence>
<evidence type="ECO:0000313" key="2">
    <source>
        <dbReference type="Proteomes" id="UP001148312"/>
    </source>
</evidence>